<name>A0A2W5PQX3_9BACT</name>
<reference evidence="1 2" key="1">
    <citation type="submission" date="2017-08" db="EMBL/GenBank/DDBJ databases">
        <title>Infants hospitalized years apart are colonized by the same room-sourced microbial strains.</title>
        <authorList>
            <person name="Brooks B."/>
            <person name="Olm M.R."/>
            <person name="Firek B.A."/>
            <person name="Baker R."/>
            <person name="Thomas B.C."/>
            <person name="Morowitz M.J."/>
            <person name="Banfield J.F."/>
        </authorList>
    </citation>
    <scope>NUCLEOTIDE SEQUENCE [LARGE SCALE GENOMIC DNA]</scope>
    <source>
        <strain evidence="1">S2_005_002_R2_29</strain>
    </source>
</reference>
<accession>A0A2W5PQX3</accession>
<proteinExistence type="predicted"/>
<organism evidence="1 2">
    <name type="scientific">Micavibrio aeruginosavorus</name>
    <dbReference type="NCBI Taxonomy" id="349221"/>
    <lineage>
        <taxon>Bacteria</taxon>
        <taxon>Pseudomonadati</taxon>
        <taxon>Bdellovibrionota</taxon>
        <taxon>Bdellovibrionia</taxon>
        <taxon>Bdellovibrionales</taxon>
        <taxon>Pseudobdellovibrionaceae</taxon>
        <taxon>Micavibrio</taxon>
    </lineage>
</organism>
<gene>
    <name evidence="1" type="ORF">DI551_03915</name>
</gene>
<dbReference type="EMBL" id="QFQB01000017">
    <property type="protein sequence ID" value="PZQ47077.1"/>
    <property type="molecule type" value="Genomic_DNA"/>
</dbReference>
<dbReference type="AlphaFoldDB" id="A0A2W5PQX3"/>
<evidence type="ECO:0000313" key="1">
    <source>
        <dbReference type="EMBL" id="PZQ47077.1"/>
    </source>
</evidence>
<protein>
    <submittedName>
        <fullName evidence="1">Uncharacterized protein</fullName>
    </submittedName>
</protein>
<sequence>MDLSSLKQYSASLVDYIGTGNKKTGTGYFDSVAQNLLNTVSSGLAGSTTDETAASAGEKIELSAEAQALLAAGNKSASGENTATGVQKIGQNFMMSFFDQSGIDFESLSPDALDLLTGLQDVISGSGVTGRDLSTDTAEMKYNPGRKVYTLTGTSERLRIAIDYTDGAPSKLSVTDITGGKVETAEITIGTNSNGEASTIEISRTQKAYANGHMIDVGAIDPLSVPLYS</sequence>
<evidence type="ECO:0000313" key="2">
    <source>
        <dbReference type="Proteomes" id="UP000249417"/>
    </source>
</evidence>
<comment type="caution">
    <text evidence="1">The sequence shown here is derived from an EMBL/GenBank/DDBJ whole genome shotgun (WGS) entry which is preliminary data.</text>
</comment>
<dbReference type="Proteomes" id="UP000249417">
    <property type="component" value="Unassembled WGS sequence"/>
</dbReference>